<organism evidence="2 3">
    <name type="scientific">Stomoxys calcitrans</name>
    <name type="common">Stable fly</name>
    <name type="synonym">Conops calcitrans</name>
    <dbReference type="NCBI Taxonomy" id="35570"/>
    <lineage>
        <taxon>Eukaryota</taxon>
        <taxon>Metazoa</taxon>
        <taxon>Ecdysozoa</taxon>
        <taxon>Arthropoda</taxon>
        <taxon>Hexapoda</taxon>
        <taxon>Insecta</taxon>
        <taxon>Pterygota</taxon>
        <taxon>Neoptera</taxon>
        <taxon>Endopterygota</taxon>
        <taxon>Diptera</taxon>
        <taxon>Brachycera</taxon>
        <taxon>Muscomorpha</taxon>
        <taxon>Muscoidea</taxon>
        <taxon>Muscidae</taxon>
        <taxon>Stomoxys</taxon>
    </lineage>
</organism>
<evidence type="ECO:0000256" key="1">
    <source>
        <dbReference type="SAM" id="SignalP"/>
    </source>
</evidence>
<dbReference type="VEuPathDB" id="VectorBase:SCAU011998"/>
<accession>A0A1I8PXD7</accession>
<dbReference type="AlphaFoldDB" id="A0A1I8PXD7"/>
<sequence>MSKFFIIFLALGCFNNVLLIKKQRQMVFRHVTCIAQSDIVKHSGCDVRVLPDECAGLNVMFELNSELAVSADVQVLLNYRLINGTKVVRFLNMKTKAAVVSK</sequence>
<dbReference type="EnsemblMetazoa" id="SCAU011998-RA">
    <property type="protein sequence ID" value="SCAU011998-PA"/>
    <property type="gene ID" value="SCAU011998"/>
</dbReference>
<keyword evidence="1" id="KW-0732">Signal</keyword>
<proteinExistence type="predicted"/>
<dbReference type="Proteomes" id="UP000095300">
    <property type="component" value="Unassembled WGS sequence"/>
</dbReference>
<protein>
    <submittedName>
        <fullName evidence="2">Uncharacterized protein</fullName>
    </submittedName>
</protein>
<reference evidence="2" key="1">
    <citation type="submission" date="2020-05" db="UniProtKB">
        <authorList>
            <consortium name="EnsemblMetazoa"/>
        </authorList>
    </citation>
    <scope>IDENTIFICATION</scope>
    <source>
        <strain evidence="2">USDA</strain>
    </source>
</reference>
<keyword evidence="3" id="KW-1185">Reference proteome</keyword>
<evidence type="ECO:0000313" key="3">
    <source>
        <dbReference type="Proteomes" id="UP000095300"/>
    </source>
</evidence>
<gene>
    <name evidence="2" type="primary">106086498</name>
</gene>
<name>A0A1I8PXD7_STOCA</name>
<feature type="chain" id="PRO_5009327381" evidence="1">
    <location>
        <begin position="20"/>
        <end position="102"/>
    </location>
</feature>
<feature type="signal peptide" evidence="1">
    <location>
        <begin position="1"/>
        <end position="19"/>
    </location>
</feature>
<evidence type="ECO:0000313" key="2">
    <source>
        <dbReference type="EnsemblMetazoa" id="SCAU011998-PA"/>
    </source>
</evidence>